<evidence type="ECO:0000313" key="1">
    <source>
        <dbReference type="EMBL" id="JAD40093.1"/>
    </source>
</evidence>
<accession>A0A0A8ZR22</accession>
<protein>
    <submittedName>
        <fullName evidence="1">Uncharacterized protein</fullName>
    </submittedName>
</protein>
<name>A0A0A8ZR22_ARUDO</name>
<dbReference type="EMBL" id="GBRH01257802">
    <property type="protein sequence ID" value="JAD40093.1"/>
    <property type="molecule type" value="Transcribed_RNA"/>
</dbReference>
<sequence length="33" mass="3779">MNISHVLQYLATTVPTTQYTPICRVCCNQLYFG</sequence>
<reference evidence="1" key="1">
    <citation type="submission" date="2014-09" db="EMBL/GenBank/DDBJ databases">
        <authorList>
            <person name="Magalhaes I.L.F."/>
            <person name="Oliveira U."/>
            <person name="Santos F.R."/>
            <person name="Vidigal T.H.D.A."/>
            <person name="Brescovit A.D."/>
            <person name="Santos A.J."/>
        </authorList>
    </citation>
    <scope>NUCLEOTIDE SEQUENCE</scope>
    <source>
        <tissue evidence="1">Shoot tissue taken approximately 20 cm above the soil surface</tissue>
    </source>
</reference>
<organism evidence="1">
    <name type="scientific">Arundo donax</name>
    <name type="common">Giant reed</name>
    <name type="synonym">Donax arundinaceus</name>
    <dbReference type="NCBI Taxonomy" id="35708"/>
    <lineage>
        <taxon>Eukaryota</taxon>
        <taxon>Viridiplantae</taxon>
        <taxon>Streptophyta</taxon>
        <taxon>Embryophyta</taxon>
        <taxon>Tracheophyta</taxon>
        <taxon>Spermatophyta</taxon>
        <taxon>Magnoliopsida</taxon>
        <taxon>Liliopsida</taxon>
        <taxon>Poales</taxon>
        <taxon>Poaceae</taxon>
        <taxon>PACMAD clade</taxon>
        <taxon>Arundinoideae</taxon>
        <taxon>Arundineae</taxon>
        <taxon>Arundo</taxon>
    </lineage>
</organism>
<proteinExistence type="predicted"/>
<dbReference type="AlphaFoldDB" id="A0A0A8ZR22"/>
<reference evidence="1" key="2">
    <citation type="journal article" date="2015" name="Data Brief">
        <title>Shoot transcriptome of the giant reed, Arundo donax.</title>
        <authorList>
            <person name="Barrero R.A."/>
            <person name="Guerrero F.D."/>
            <person name="Moolhuijzen P."/>
            <person name="Goolsby J.A."/>
            <person name="Tidwell J."/>
            <person name="Bellgard S.E."/>
            <person name="Bellgard M.I."/>
        </authorList>
    </citation>
    <scope>NUCLEOTIDE SEQUENCE</scope>
    <source>
        <tissue evidence="1">Shoot tissue taken approximately 20 cm above the soil surface</tissue>
    </source>
</reference>